<feature type="transmembrane region" description="Helical" evidence="2">
    <location>
        <begin position="206"/>
        <end position="229"/>
    </location>
</feature>
<dbReference type="Pfam" id="PF19877">
    <property type="entry name" value="DUF6350"/>
    <property type="match status" value="1"/>
</dbReference>
<feature type="transmembrane region" description="Helical" evidence="2">
    <location>
        <begin position="34"/>
        <end position="62"/>
    </location>
</feature>
<dbReference type="Proteomes" id="UP000290517">
    <property type="component" value="Unassembled WGS sequence"/>
</dbReference>
<feature type="transmembrane region" description="Helical" evidence="2">
    <location>
        <begin position="382"/>
        <end position="402"/>
    </location>
</feature>
<feature type="transmembrane region" description="Helical" evidence="2">
    <location>
        <begin position="103"/>
        <end position="120"/>
    </location>
</feature>
<dbReference type="Proteomes" id="UP000289805">
    <property type="component" value="Unassembled WGS sequence"/>
</dbReference>
<keyword evidence="2" id="KW-0812">Transmembrane</keyword>
<comment type="caution">
    <text evidence="4">The sequence shown here is derived from an EMBL/GenBank/DDBJ whole genome shotgun (WGS) entry which is preliminary data.</text>
</comment>
<evidence type="ECO:0000313" key="6">
    <source>
        <dbReference type="Proteomes" id="UP000290517"/>
    </source>
</evidence>
<proteinExistence type="predicted"/>
<feature type="transmembrane region" description="Helical" evidence="2">
    <location>
        <begin position="132"/>
        <end position="150"/>
    </location>
</feature>
<evidence type="ECO:0000256" key="2">
    <source>
        <dbReference type="SAM" id="Phobius"/>
    </source>
</evidence>
<feature type="transmembrane region" description="Helical" evidence="2">
    <location>
        <begin position="343"/>
        <end position="370"/>
    </location>
</feature>
<dbReference type="STRING" id="1713.GCA_000718325_01124"/>
<accession>A0A4Q1KNS4</accession>
<gene>
    <name evidence="3" type="ORF">EQW73_02680</name>
    <name evidence="4" type="ORF">EQW78_16955</name>
</gene>
<evidence type="ECO:0000256" key="1">
    <source>
        <dbReference type="SAM" id="MobiDB-lite"/>
    </source>
</evidence>
<feature type="transmembrane region" description="Helical" evidence="2">
    <location>
        <begin position="309"/>
        <end position="331"/>
    </location>
</feature>
<protein>
    <submittedName>
        <fullName evidence="4">Uncharacterized protein</fullName>
    </submittedName>
</protein>
<feature type="compositionally biased region" description="Acidic residues" evidence="1">
    <location>
        <begin position="424"/>
        <end position="433"/>
    </location>
</feature>
<evidence type="ECO:0000313" key="3">
    <source>
        <dbReference type="EMBL" id="RXR27352.1"/>
    </source>
</evidence>
<organism evidence="4 5">
    <name type="scientific">Oerskovia turbata</name>
    <dbReference type="NCBI Taxonomy" id="1713"/>
    <lineage>
        <taxon>Bacteria</taxon>
        <taxon>Bacillati</taxon>
        <taxon>Actinomycetota</taxon>
        <taxon>Actinomycetes</taxon>
        <taxon>Micrococcales</taxon>
        <taxon>Cellulomonadaceae</taxon>
        <taxon>Oerskovia</taxon>
    </lineage>
</organism>
<dbReference type="RefSeq" id="WP_030150678.1">
    <property type="nucleotide sequence ID" value="NZ_JOFV01000005.1"/>
</dbReference>
<keyword evidence="2" id="KW-0472">Membrane</keyword>
<sequence length="433" mass="42898">MTTPTQSVAGRRAPRTVEEPARGPRRPLEAPRRWISGVVAALQALALSLAVVILPAVAAFLASSAGPGDGDTGGWGQSVSVAAGFWLLAHGVPLAAAGTSITMVPLGLTVLMVFTCFASARRSAHTATSSWAVGVGVYALATLVIALLAGSAPGWDVLLALLGGAAVAGIGLGAGILTRPDAPRVADLTAVLDPYVPPVVRLGARAGLLGLALLVGLSSVVVGAWVVAGRATSGDIVVGLAPGALGGLILAVSQLAVVPNLVLWVGSWIAGPGFVVGEGSSFTTSASEPGALPAVPILGALPGPEWTTVLASFAPVLVVVMGIVAGVFVWRRCGRHDARWVDLGLALVGVALTVGLLVVVLQVLAGGAVGPGRMAQVGAPPLLAGGVVAAEIAGGAALALAWGKAAVTERVRHRHDDTAPDAAAPDDEAAPVD</sequence>
<dbReference type="EMBL" id="SDJR01000002">
    <property type="protein sequence ID" value="RXR27352.1"/>
    <property type="molecule type" value="Genomic_DNA"/>
</dbReference>
<evidence type="ECO:0000313" key="4">
    <source>
        <dbReference type="EMBL" id="RXR31195.1"/>
    </source>
</evidence>
<evidence type="ECO:0000313" key="5">
    <source>
        <dbReference type="Proteomes" id="UP000289805"/>
    </source>
</evidence>
<keyword evidence="6" id="KW-1185">Reference proteome</keyword>
<feature type="transmembrane region" description="Helical" evidence="2">
    <location>
        <begin position="157"/>
        <end position="177"/>
    </location>
</feature>
<feature type="region of interest" description="Disordered" evidence="1">
    <location>
        <begin position="412"/>
        <end position="433"/>
    </location>
</feature>
<dbReference type="EMBL" id="SDJQ01000027">
    <property type="protein sequence ID" value="RXR31195.1"/>
    <property type="molecule type" value="Genomic_DNA"/>
</dbReference>
<reference evidence="5 6" key="1">
    <citation type="submission" date="2019-01" db="EMBL/GenBank/DDBJ databases">
        <title>Oerskovia turbata Genome sequencing and assembly.</title>
        <authorList>
            <person name="Dou T."/>
        </authorList>
    </citation>
    <scope>NUCLEOTIDE SEQUENCE [LARGE SCALE GENOMIC DNA]</scope>
    <source>
        <strain evidence="4 5">JCM12123</strain>
        <strain evidence="3 6">JCM3160</strain>
    </source>
</reference>
<name>A0A4Q1KNS4_9CELL</name>
<dbReference type="AlphaFoldDB" id="A0A4Q1KNS4"/>
<feature type="compositionally biased region" description="Basic and acidic residues" evidence="1">
    <location>
        <begin position="15"/>
        <end position="28"/>
    </location>
</feature>
<feature type="transmembrane region" description="Helical" evidence="2">
    <location>
        <begin position="74"/>
        <end position="96"/>
    </location>
</feature>
<feature type="transmembrane region" description="Helical" evidence="2">
    <location>
        <begin position="236"/>
        <end position="257"/>
    </location>
</feature>
<dbReference type="InterPro" id="IPR045931">
    <property type="entry name" value="DUF6350"/>
</dbReference>
<dbReference type="OrthoDB" id="3742900at2"/>
<feature type="region of interest" description="Disordered" evidence="1">
    <location>
        <begin position="1"/>
        <end position="28"/>
    </location>
</feature>
<keyword evidence="2" id="KW-1133">Transmembrane helix</keyword>